<dbReference type="Gene3D" id="1.10.340.70">
    <property type="match status" value="1"/>
</dbReference>
<dbReference type="CDD" id="cd09274">
    <property type="entry name" value="RNase_HI_RT_Ty3"/>
    <property type="match status" value="1"/>
</dbReference>
<dbReference type="Ensembl" id="ENSCCRT00010120137.1">
    <property type="protein sequence ID" value="ENSCCRP00010107959.1"/>
    <property type="gene ID" value="ENSCCRG00010047645.1"/>
</dbReference>
<dbReference type="GO" id="GO:0016787">
    <property type="term" value="F:hydrolase activity"/>
    <property type="evidence" value="ECO:0007669"/>
    <property type="project" value="UniProtKB-KW"/>
</dbReference>
<evidence type="ECO:0000256" key="7">
    <source>
        <dbReference type="ARBA" id="ARBA00039658"/>
    </source>
</evidence>
<keyword evidence="1" id="KW-0808">Transferase</keyword>
<keyword evidence="4" id="KW-0255">Endonuclease</keyword>
<dbReference type="GO" id="GO:0003964">
    <property type="term" value="F:RNA-directed DNA polymerase activity"/>
    <property type="evidence" value="ECO:0007669"/>
    <property type="project" value="UniProtKB-KW"/>
</dbReference>
<dbReference type="PANTHER" id="PTHR37984">
    <property type="entry name" value="PROTEIN CBG26694"/>
    <property type="match status" value="1"/>
</dbReference>
<evidence type="ECO:0000256" key="1">
    <source>
        <dbReference type="ARBA" id="ARBA00022679"/>
    </source>
</evidence>
<reference evidence="9" key="2">
    <citation type="submission" date="2025-09" db="UniProtKB">
        <authorList>
            <consortium name="Ensembl"/>
        </authorList>
    </citation>
    <scope>IDENTIFICATION</scope>
</reference>
<protein>
    <recommendedName>
        <fullName evidence="7">Gypsy retrotransposon integrase-like protein 1</fullName>
    </recommendedName>
</protein>
<name>A0A8C1PHS1_CYPCA</name>
<dbReference type="InterPro" id="IPR043502">
    <property type="entry name" value="DNA/RNA_pol_sf"/>
</dbReference>
<dbReference type="SUPFAM" id="SSF56672">
    <property type="entry name" value="DNA/RNA polymerases"/>
    <property type="match status" value="1"/>
</dbReference>
<dbReference type="InterPro" id="IPR041588">
    <property type="entry name" value="Integrase_H2C2"/>
</dbReference>
<dbReference type="InterPro" id="IPR012337">
    <property type="entry name" value="RNaseH-like_sf"/>
</dbReference>
<dbReference type="InterPro" id="IPR050951">
    <property type="entry name" value="Retrovirus_Pol_polyprotein"/>
</dbReference>
<dbReference type="GO" id="GO:0015074">
    <property type="term" value="P:DNA integration"/>
    <property type="evidence" value="ECO:0007669"/>
    <property type="project" value="InterPro"/>
</dbReference>
<evidence type="ECO:0000256" key="6">
    <source>
        <dbReference type="ARBA" id="ARBA00022918"/>
    </source>
</evidence>
<dbReference type="InterPro" id="IPR036397">
    <property type="entry name" value="RNaseH_sf"/>
</dbReference>
<evidence type="ECO:0000256" key="3">
    <source>
        <dbReference type="ARBA" id="ARBA00022722"/>
    </source>
</evidence>
<dbReference type="SUPFAM" id="SSF53098">
    <property type="entry name" value="Ribonuclease H-like"/>
    <property type="match status" value="1"/>
</dbReference>
<keyword evidence="10" id="KW-1185">Reference proteome</keyword>
<feature type="domain" description="Integrase catalytic" evidence="8">
    <location>
        <begin position="330"/>
        <end position="472"/>
    </location>
</feature>
<evidence type="ECO:0000256" key="4">
    <source>
        <dbReference type="ARBA" id="ARBA00022759"/>
    </source>
</evidence>
<dbReference type="InterPro" id="IPR041373">
    <property type="entry name" value="RT_RNaseH"/>
</dbReference>
<reference evidence="9" key="1">
    <citation type="submission" date="2025-08" db="UniProtKB">
        <authorList>
            <consortium name="Ensembl"/>
        </authorList>
    </citation>
    <scope>IDENTIFICATION</scope>
</reference>
<dbReference type="Proteomes" id="UP000694427">
    <property type="component" value="Unplaced"/>
</dbReference>
<organism evidence="9 10">
    <name type="scientific">Cyprinus carpio</name>
    <name type="common">Common carp</name>
    <dbReference type="NCBI Taxonomy" id="7962"/>
    <lineage>
        <taxon>Eukaryota</taxon>
        <taxon>Metazoa</taxon>
        <taxon>Chordata</taxon>
        <taxon>Craniata</taxon>
        <taxon>Vertebrata</taxon>
        <taxon>Euteleostomi</taxon>
        <taxon>Actinopterygii</taxon>
        <taxon>Neopterygii</taxon>
        <taxon>Teleostei</taxon>
        <taxon>Ostariophysi</taxon>
        <taxon>Cypriniformes</taxon>
        <taxon>Cyprinidae</taxon>
        <taxon>Cyprininae</taxon>
        <taxon>Cyprinus</taxon>
    </lineage>
</organism>
<keyword evidence="3" id="KW-0540">Nuclease</keyword>
<keyword evidence="2" id="KW-0548">Nucleotidyltransferase</keyword>
<dbReference type="InterPro" id="IPR001584">
    <property type="entry name" value="Integrase_cat-core"/>
</dbReference>
<dbReference type="FunFam" id="1.10.340.70:FF:000001">
    <property type="entry name" value="Retrovirus-related Pol polyprotein from transposon gypsy-like Protein"/>
    <property type="match status" value="1"/>
</dbReference>
<dbReference type="Pfam" id="PF17921">
    <property type="entry name" value="Integrase_H2C2"/>
    <property type="match status" value="1"/>
</dbReference>
<dbReference type="AlphaFoldDB" id="A0A8C1PHS1"/>
<proteinExistence type="predicted"/>
<dbReference type="Pfam" id="PF00665">
    <property type="entry name" value="rve"/>
    <property type="match status" value="1"/>
</dbReference>
<dbReference type="GO" id="GO:0003676">
    <property type="term" value="F:nucleic acid binding"/>
    <property type="evidence" value="ECO:0007669"/>
    <property type="project" value="InterPro"/>
</dbReference>
<accession>A0A8C1PHS1</accession>
<evidence type="ECO:0000313" key="9">
    <source>
        <dbReference type="Ensembl" id="ENSCCRP00010107959.1"/>
    </source>
</evidence>
<evidence type="ECO:0000313" key="10">
    <source>
        <dbReference type="Proteomes" id="UP000694427"/>
    </source>
</evidence>
<keyword evidence="5" id="KW-0378">Hydrolase</keyword>
<keyword evidence="6" id="KW-0695">RNA-directed DNA polymerase</keyword>
<evidence type="ECO:0000256" key="5">
    <source>
        <dbReference type="ARBA" id="ARBA00022801"/>
    </source>
</evidence>
<evidence type="ECO:0000256" key="2">
    <source>
        <dbReference type="ARBA" id="ARBA00022695"/>
    </source>
</evidence>
<dbReference type="GO" id="GO:0004519">
    <property type="term" value="F:endonuclease activity"/>
    <property type="evidence" value="ECO:0007669"/>
    <property type="project" value="UniProtKB-KW"/>
</dbReference>
<dbReference type="Gene3D" id="3.30.420.10">
    <property type="entry name" value="Ribonuclease H-like superfamily/Ribonuclease H"/>
    <property type="match status" value="1"/>
</dbReference>
<dbReference type="Pfam" id="PF17917">
    <property type="entry name" value="RT_RNaseH"/>
    <property type="match status" value="1"/>
</dbReference>
<dbReference type="PROSITE" id="PS50994">
    <property type="entry name" value="INTEGRASE"/>
    <property type="match status" value="1"/>
</dbReference>
<sequence length="472" mass="54193">PKDPSHHLLAHSYINQRVTEIPGFRKLLSLVHKPVQYDNSPVNITHEGEAKDPSLDSRSGTCFPDIEDRLHHCSPAPASRSRKEVHCRGGCLKDRRRSHLVTVPRELIQTHALCLLFPKIIAERNYDIGNRELLAVKLALEEWRHWLEGARHPFLVLTDHKNLQYLKEAKRLIPRQARWALFFTRFHFQIFYRPGSKNTRADTLSHLHAPEEDIEEPETILPTKLVVSPIQWDLDDQIQELSQNMPVPPECPADKTYVPEDLRTSLISSAHSSVGTSHPGISKTYSTLQQKYWWPRMQDDVKTFVQGCTLCAITKVPRQLPTGKLVPLPIPHRPWTHVGVDFVTDLPVSDGNTCILIAIDRFSKACKLIPLKALPTAFDTAELLFEHVFRNFGIPEEIVSDRGPQFISRVWRSFFTLSVTVSLTSGYHPQTNGQTERKIQDISRFLRTFSHSNQNLWSRYLAWGEYAQNSLR</sequence>
<dbReference type="PANTHER" id="PTHR37984:SF15">
    <property type="entry name" value="INTEGRASE CATALYTIC DOMAIN-CONTAINING PROTEIN"/>
    <property type="match status" value="1"/>
</dbReference>
<evidence type="ECO:0000259" key="8">
    <source>
        <dbReference type="PROSITE" id="PS50994"/>
    </source>
</evidence>